<dbReference type="RefSeq" id="WP_069656010.1">
    <property type="nucleotide sequence ID" value="NZ_MIJF01000007.1"/>
</dbReference>
<dbReference type="SUPFAM" id="SSF46689">
    <property type="entry name" value="Homeodomain-like"/>
    <property type="match status" value="1"/>
</dbReference>
<dbReference type="InterPro" id="IPR051448">
    <property type="entry name" value="CdaR-like_regulators"/>
</dbReference>
<dbReference type="PANTHER" id="PTHR33744:SF15">
    <property type="entry name" value="CARBOHYDRATE DIACID REGULATOR"/>
    <property type="match status" value="1"/>
</dbReference>
<accession>A0A1D2YWT7</accession>
<dbReference type="PANTHER" id="PTHR33744">
    <property type="entry name" value="CARBOHYDRATE DIACID REGULATOR"/>
    <property type="match status" value="1"/>
</dbReference>
<dbReference type="Proteomes" id="UP000243739">
    <property type="component" value="Unassembled WGS sequence"/>
</dbReference>
<dbReference type="InterPro" id="IPR009057">
    <property type="entry name" value="Homeodomain-like_sf"/>
</dbReference>
<protein>
    <recommendedName>
        <fullName evidence="1">PucR C-terminal helix-turn-helix domain-containing protein</fullName>
    </recommendedName>
</protein>
<name>A0A1D2YWT7_9BACI</name>
<evidence type="ECO:0000313" key="2">
    <source>
        <dbReference type="EMBL" id="OEG00116.1"/>
    </source>
</evidence>
<gene>
    <name evidence="2" type="ORF">BHF71_06210</name>
</gene>
<keyword evidence="3" id="KW-1185">Reference proteome</keyword>
<evidence type="ECO:0000259" key="1">
    <source>
        <dbReference type="Pfam" id="PF13556"/>
    </source>
</evidence>
<dbReference type="Gene3D" id="1.10.10.2840">
    <property type="entry name" value="PucR C-terminal helix-turn-helix domain"/>
    <property type="match status" value="1"/>
</dbReference>
<dbReference type="EMBL" id="MIJF01000007">
    <property type="protein sequence ID" value="OEG00116.1"/>
    <property type="molecule type" value="Genomic_DNA"/>
</dbReference>
<dbReference type="AlphaFoldDB" id="A0A1D2YWT7"/>
<dbReference type="STRING" id="337097.BHF71_06210"/>
<dbReference type="InterPro" id="IPR025736">
    <property type="entry name" value="PucR_C-HTH_dom"/>
</dbReference>
<dbReference type="Pfam" id="PF13556">
    <property type="entry name" value="HTH_30"/>
    <property type="match status" value="1"/>
</dbReference>
<sequence length="324" mass="38461">MKEDKIKIIRVPLQEIENMVDDQNALLLLEKEDARIYLKTGHNKDLLTVEEVYEIVNTLKDLLVKNESKEDNLTEWLYRQWKSKEKYIENESSRYFNSMNWSQGWIPLIFIKQSKGSWEDGFIKLISSYLNVELFTVTISTSTMMTIVSNMELQFSKEKKDDISEFVQGIFEMLQNEWDEEVKVGVQYPAFCLQDVVDFGHQLLDDEKWVMNLWPKISFFTPWSHQLERIIAKVPREELNKYLAEYKLVDNELLKTLEVFIEESLNMSETARRLFIHRNTLQYRLDKVKQQIGLDAKKIKDAFLIKIILLLKDGLDSMHKNDNQ</sequence>
<dbReference type="OrthoDB" id="9792148at2"/>
<evidence type="ECO:0000313" key="3">
    <source>
        <dbReference type="Proteomes" id="UP000243739"/>
    </source>
</evidence>
<feature type="domain" description="PucR C-terminal helix-turn-helix" evidence="1">
    <location>
        <begin position="253"/>
        <end position="309"/>
    </location>
</feature>
<organism evidence="2 3">
    <name type="scientific">Vulcanibacillus modesticaldus</name>
    <dbReference type="NCBI Taxonomy" id="337097"/>
    <lineage>
        <taxon>Bacteria</taxon>
        <taxon>Bacillati</taxon>
        <taxon>Bacillota</taxon>
        <taxon>Bacilli</taxon>
        <taxon>Bacillales</taxon>
        <taxon>Bacillaceae</taxon>
        <taxon>Vulcanibacillus</taxon>
    </lineage>
</organism>
<proteinExistence type="predicted"/>
<comment type="caution">
    <text evidence="2">The sequence shown here is derived from an EMBL/GenBank/DDBJ whole genome shotgun (WGS) entry which is preliminary data.</text>
</comment>
<dbReference type="InterPro" id="IPR042070">
    <property type="entry name" value="PucR_C-HTH_sf"/>
</dbReference>
<reference evidence="2 3" key="1">
    <citation type="submission" date="2016-09" db="EMBL/GenBank/DDBJ databases">
        <title>Draft genome sequence for the type strain of Vulcanibacillus modesticaldus BR, a strictly anaerobic, moderately thermophilic, and nitrate-reducing bacterium from deep sea-hydrothermal vents of the Mid-Atlantic Ridge.</title>
        <authorList>
            <person name="Abin C.A."/>
            <person name="Hollibaugh J.T."/>
        </authorList>
    </citation>
    <scope>NUCLEOTIDE SEQUENCE [LARGE SCALE GENOMIC DNA]</scope>
    <source>
        <strain evidence="2 3">BR</strain>
    </source>
</reference>